<name>D7CBZ5_STRBB</name>
<dbReference type="InterPro" id="IPR036388">
    <property type="entry name" value="WH-like_DNA-bd_sf"/>
</dbReference>
<accession>D7CBZ5</accession>
<proteinExistence type="predicted"/>
<evidence type="ECO:0000313" key="2">
    <source>
        <dbReference type="Proteomes" id="UP000000377"/>
    </source>
</evidence>
<keyword evidence="2" id="KW-1185">Reference proteome</keyword>
<reference evidence="1 2" key="1">
    <citation type="journal article" date="2010" name="J. Bacteriol.">
        <title>Genome sequence of the milbemycin-producing bacterium Streptomyces bingchenggensis.</title>
        <authorList>
            <person name="Wang X.J."/>
            <person name="Yan Y.J."/>
            <person name="Zhang B."/>
            <person name="An J."/>
            <person name="Wang J.J."/>
            <person name="Tian J."/>
            <person name="Jiang L."/>
            <person name="Chen Y.H."/>
            <person name="Huang S.X."/>
            <person name="Yin M."/>
            <person name="Zhang J."/>
            <person name="Gao A.L."/>
            <person name="Liu C.X."/>
            <person name="Zhu Z.X."/>
            <person name="Xiang W.S."/>
        </authorList>
    </citation>
    <scope>NUCLEOTIDE SEQUENCE [LARGE SCALE GENOMIC DNA]</scope>
    <source>
        <strain evidence="1 2">BCW-1</strain>
    </source>
</reference>
<gene>
    <name evidence="1" type="ordered locus">SBI_01369</name>
</gene>
<dbReference type="Proteomes" id="UP000000377">
    <property type="component" value="Chromosome"/>
</dbReference>
<dbReference type="PATRIC" id="fig|749414.3.peg.1405"/>
<protein>
    <submittedName>
        <fullName evidence="1">MarR family transcriptional regulator</fullName>
    </submittedName>
</protein>
<dbReference type="EMBL" id="CP002047">
    <property type="protein sequence ID" value="ADI04490.1"/>
    <property type="molecule type" value="Genomic_DNA"/>
</dbReference>
<sequence>MTCSDDFSSGTGWNAVLTEFGLARLEQAWPTHLVGVRRHVFDYLDGHALPELAAALRKIAKRPGQCV</sequence>
<organism evidence="1 2">
    <name type="scientific">Streptomyces bingchenggensis (strain BCW-1)</name>
    <dbReference type="NCBI Taxonomy" id="749414"/>
    <lineage>
        <taxon>Bacteria</taxon>
        <taxon>Bacillati</taxon>
        <taxon>Actinomycetota</taxon>
        <taxon>Actinomycetes</taxon>
        <taxon>Kitasatosporales</taxon>
        <taxon>Streptomycetaceae</taxon>
        <taxon>Streptomyces</taxon>
    </lineage>
</organism>
<dbReference type="STRING" id="749414.SBI_01369"/>
<dbReference type="RefSeq" id="WP_014173969.1">
    <property type="nucleotide sequence ID" value="NC_016582.1"/>
</dbReference>
<dbReference type="eggNOG" id="COG1846">
    <property type="taxonomic scope" value="Bacteria"/>
</dbReference>
<dbReference type="HOGENOM" id="CLU_2810427_0_0_11"/>
<dbReference type="Gene3D" id="1.10.10.10">
    <property type="entry name" value="Winged helix-like DNA-binding domain superfamily/Winged helix DNA-binding domain"/>
    <property type="match status" value="1"/>
</dbReference>
<evidence type="ECO:0000313" key="1">
    <source>
        <dbReference type="EMBL" id="ADI04490.1"/>
    </source>
</evidence>
<dbReference type="AlphaFoldDB" id="D7CBZ5"/>
<dbReference type="KEGG" id="sbh:SBI_01369"/>